<gene>
    <name evidence="1" type="ORF">NG19_0011</name>
</gene>
<dbReference type="RefSeq" id="WP_014702638.1">
    <property type="nucleotide sequence ID" value="NZ_CP018144.1"/>
</dbReference>
<protein>
    <submittedName>
        <fullName evidence="1">Uncharacterized protein</fullName>
    </submittedName>
</protein>
<reference evidence="1" key="1">
    <citation type="submission" date="2014-10" db="EMBL/GenBank/DDBJ databases">
        <authorList>
            <person name="Liu L."/>
            <person name="Ji S."/>
            <person name="Ruan Z."/>
            <person name="Fu Y."/>
            <person name="Fu Y."/>
            <person name="Wang Y."/>
            <person name="Yu Y."/>
        </authorList>
    </citation>
    <scope>NUCLEOTIDE SEQUENCE</scope>
    <source>
        <strain evidence="1">A221</strain>
        <plasmid evidence="1">pAZJ221</plasmid>
    </source>
</reference>
<proteinExistence type="predicted"/>
<evidence type="ECO:0000313" key="1">
    <source>
        <dbReference type="EMBL" id="AJF79847.1"/>
    </source>
</evidence>
<keyword evidence="1" id="KW-0614">Plasmid</keyword>
<sequence>MSAKEEINEPEEIPVLSMNGLIRECKKGELFKCSMCNQVFNTSEEDPIAHSMLCTGF</sequence>
<name>A0A0C4Y938_ACIBA</name>
<dbReference type="PATRIC" id="fig|470.1342.peg.3904"/>
<geneLocation type="plasmid" evidence="1">
    <name>pAZJ221</name>
</geneLocation>
<accession>A0A0C4Y938</accession>
<reference evidence="1" key="2">
    <citation type="journal article" date="2015" name="Antimicrob. Agents Chemother.">
        <title>Dissemination of blaOXA-23 in Acinetobacter spp. in China: Main Roles of Conjugative Plasmid pAZJ221 and Transposon Tn2009.</title>
        <authorList>
            <person name="Liu L.L."/>
            <person name="Ji S.J."/>
            <person name="Ruan Z."/>
            <person name="Fu Y."/>
            <person name="Fu Y.Q."/>
            <person name="Wang Y.F."/>
            <person name="Yu Y.S."/>
        </authorList>
    </citation>
    <scope>NUCLEOTIDE SEQUENCE</scope>
    <source>
        <strain evidence="1">A221</strain>
        <plasmid evidence="1">pAZJ221</plasmid>
    </source>
</reference>
<dbReference type="EMBL" id="KM922672">
    <property type="protein sequence ID" value="AJF79847.1"/>
    <property type="molecule type" value="Genomic_DNA"/>
</dbReference>
<dbReference type="AlphaFoldDB" id="A0A0C4Y938"/>
<organism evidence="1">
    <name type="scientific">Acinetobacter baumannii</name>
    <dbReference type="NCBI Taxonomy" id="470"/>
    <lineage>
        <taxon>Bacteria</taxon>
        <taxon>Pseudomonadati</taxon>
        <taxon>Pseudomonadota</taxon>
        <taxon>Gammaproteobacteria</taxon>
        <taxon>Moraxellales</taxon>
        <taxon>Moraxellaceae</taxon>
        <taxon>Acinetobacter</taxon>
        <taxon>Acinetobacter calcoaceticus/baumannii complex</taxon>
    </lineage>
</organism>